<dbReference type="PANTHER" id="PTHR19871:SF14">
    <property type="entry name" value="DUF4062 DOMAIN-CONTAINING PROTEIN"/>
    <property type="match status" value="1"/>
</dbReference>
<feature type="compositionally biased region" description="Basic and acidic residues" evidence="3">
    <location>
        <begin position="1767"/>
        <end position="1780"/>
    </location>
</feature>
<dbReference type="Gene3D" id="3.40.50.300">
    <property type="entry name" value="P-loop containing nucleotide triphosphate hydrolases"/>
    <property type="match status" value="1"/>
</dbReference>
<dbReference type="InterPro" id="IPR052752">
    <property type="entry name" value="NACHT-WD_repeat"/>
</dbReference>
<evidence type="ECO:0000313" key="6">
    <source>
        <dbReference type="Proteomes" id="UP001283361"/>
    </source>
</evidence>
<dbReference type="Gene3D" id="2.130.10.10">
    <property type="entry name" value="YVTN repeat-like/Quinoprotein amine dehydrogenase"/>
    <property type="match status" value="2"/>
</dbReference>
<dbReference type="SUPFAM" id="SSF52540">
    <property type="entry name" value="P-loop containing nucleoside triphosphate hydrolases"/>
    <property type="match status" value="1"/>
</dbReference>
<dbReference type="InterPro" id="IPR057588">
    <property type="entry name" value="NWD1/2-like_WH"/>
</dbReference>
<dbReference type="InterPro" id="IPR011041">
    <property type="entry name" value="Quinoprot_gluc/sorb_DH_b-prop"/>
</dbReference>
<feature type="domain" description="NWD1/2-like winged helix-turn-helix" evidence="4">
    <location>
        <begin position="622"/>
        <end position="735"/>
    </location>
</feature>
<dbReference type="SUPFAM" id="SSF50952">
    <property type="entry name" value="Soluble quinoprotein glucose dehydrogenase"/>
    <property type="match status" value="1"/>
</dbReference>
<keyword evidence="6" id="KW-1185">Reference proteome</keyword>
<evidence type="ECO:0000313" key="5">
    <source>
        <dbReference type="EMBL" id="KAK3791560.1"/>
    </source>
</evidence>
<evidence type="ECO:0000256" key="1">
    <source>
        <dbReference type="ARBA" id="ARBA00022574"/>
    </source>
</evidence>
<comment type="caution">
    <text evidence="5">The sequence shown here is derived from an EMBL/GenBank/DDBJ whole genome shotgun (WGS) entry which is preliminary data.</text>
</comment>
<dbReference type="InterPro" id="IPR027417">
    <property type="entry name" value="P-loop_NTPase"/>
</dbReference>
<dbReference type="Pfam" id="PF25469">
    <property type="entry name" value="WHD_NWD1"/>
    <property type="match status" value="1"/>
</dbReference>
<dbReference type="Proteomes" id="UP001283361">
    <property type="component" value="Unassembled WGS sequence"/>
</dbReference>
<feature type="region of interest" description="Disordered" evidence="3">
    <location>
        <begin position="1767"/>
        <end position="1790"/>
    </location>
</feature>
<sequence>MADSLPQEQLSLLAGRLSRDEIPAVKAHVIRVYICAVGTDSMTERDVFVENVYPKLRAYCKDRYGLEFQVSDLTWGLSVSEIESQTDLTPLRIREIQRCHALSAGPNFITFLGQKYGPRSLPDVIVSYEYDVIQIALRAHKNRDTRNAPLLDKCYVVDENNQPPVYVLRPKSVIVPEFDDPDEAVRAEAPAKWEAVQTELRTLLQRGADLAYLDGAMDSESKERYYVSELENQILLGIEANDNPRKRCILITRNIDDLKNYTEDHRTPRFAEIKHIERENRSELDPDSAAMLARLQQRVLNLVSPLNTIHHDVLWKYDEVIHPQLHKAYLDSLSDQLYRACIRLIDENAPLPELDVPSLCEEASQHWSRCRYMASHYFKPDKDTPLQALRDYVTGASDTPLIVHGAPGCGKSKIVSKLIFDMEDFVFGEYMLVLRYIGHTPKSRDLKQLLSSLCSQITLALGGSVADVPIDVNDLIKYFAELIANFPPTCRLILLLDDLELLLPDHDAHRLTWIPARLPPHVKLILAVHHSSYRLLDKFKDAILPDRSDCFLEVPSATVDECVGLLTKLLFTMDRALTNAQMEIFRQALEKEPLPLYVELLANIAKDLKSFDSPETIKLPSNCEEGINTLLEKLEARHGKMLVSRAFAYMVASSTGLSDCEMEDVLSLDEDVLNEIYNADFHPRVRRVPYIKWLALKQDVESFLAYKDADGVTVAGWQHDSFVDAVKTRYLSDSHVVSSIHSTIADYFLGTWAGKPKPVSVLGGKRQLVASINSDRKVPAQPLTFGGSAGGYGAVRFNKRMYDQVPRHLDLAGRYKELNSLVFFNYEWLYNKIRALSLQHIMLDLALNPSEEVSLVEEALRVSEHTVERDINSLPTEISGHLLPYYETHSNIRSLIRQCDTDGLRHCALVPNFPCLHVPGSSLQFTLIAPDEMEHFCFVQGSVFDNNNGGEEKLLVCKKRDDAYVNVFDMLTGELRGTVFASNGELYITPNGKHLIIVDHVTEKAIKIHDTATGAFLKQVILMNHIDGKSSLYKKGPLAVTNDRLCTVVTLTNSVLCICEIPSGKILHIIALDGKSNVCAISPDGNMVLCNSNGFLLAYDLYKLEHILTVPIGSTPSRLRFTRDGLRVFLSNDKDTRVTIMHLNGKAVDMTYRAVLEDKMPRDSIRDLRVSPNDQLLLIRGDEHLLVYHRGLEKIIATFTKPDTVPEEFRLPKAHYVQMKFTHADFTKDSDFVVGTIFRNVYVWQVSSSNLVTSIQAPIGIITDLIVAKTRSQVVTHMKGSKNIEVWNIDAAVRKVNTPDKLTDSISDFQLTSDGRLAFVKCRHSDEIGVVSMANGSMVDLLTHDNPVIDFAITPDGSWALVTTQPRLKGTAFKLWNLSERRVVMEVGNVAGYCISMKEKPNIVMLAQKDTSYKSPFYISILNIVDGEFYEHAYMHTITTIRSKPFMTDNDQFLVVNSTIEPPTTLSSSDDVNSVGSSSPTFHPQPKACIYVFDVERGMKVTVCDAFSMKFEEHLLDIVEVRPCSQPNRSLVAAIFSCKEQQSSPDDDLSDRGYASSSSANAAAGYPYGFFLLDAATGNLAQLCIPFPKPSFGVGSNPLIFSTDCSLCLNEQSNIFYIPGGDFIGQLPSHVNPPRAFILRNTIVLYYYESTLLAMRISDGVPIAQCDVHSTICRLHVCPDDRTVLVGCEDGGVLSYTIIDPVWENPSQVLSCLPSREVGDFKRLGAALKRRSWDKVEKDSVPGYQRPPSAMTPFTSDKHLLREIKALPRPRPKSDSHAELGTRSQACSVM</sequence>
<keyword evidence="2" id="KW-0677">Repeat</keyword>
<evidence type="ECO:0000259" key="4">
    <source>
        <dbReference type="Pfam" id="PF25469"/>
    </source>
</evidence>
<dbReference type="InterPro" id="IPR015943">
    <property type="entry name" value="WD40/YVTN_repeat-like_dom_sf"/>
</dbReference>
<evidence type="ECO:0000256" key="3">
    <source>
        <dbReference type="SAM" id="MobiDB-lite"/>
    </source>
</evidence>
<evidence type="ECO:0000256" key="2">
    <source>
        <dbReference type="ARBA" id="ARBA00022737"/>
    </source>
</evidence>
<accession>A0AAE1APX3</accession>
<proteinExistence type="predicted"/>
<organism evidence="5 6">
    <name type="scientific">Elysia crispata</name>
    <name type="common">lettuce slug</name>
    <dbReference type="NCBI Taxonomy" id="231223"/>
    <lineage>
        <taxon>Eukaryota</taxon>
        <taxon>Metazoa</taxon>
        <taxon>Spiralia</taxon>
        <taxon>Lophotrochozoa</taxon>
        <taxon>Mollusca</taxon>
        <taxon>Gastropoda</taxon>
        <taxon>Heterobranchia</taxon>
        <taxon>Euthyneura</taxon>
        <taxon>Panpulmonata</taxon>
        <taxon>Sacoglossa</taxon>
        <taxon>Placobranchoidea</taxon>
        <taxon>Plakobranchidae</taxon>
        <taxon>Elysia</taxon>
    </lineage>
</organism>
<dbReference type="Gene3D" id="1.25.40.370">
    <property type="match status" value="1"/>
</dbReference>
<dbReference type="PANTHER" id="PTHR19871">
    <property type="entry name" value="BETA TRANSDUCIN-RELATED PROTEIN"/>
    <property type="match status" value="1"/>
</dbReference>
<name>A0AAE1APX3_9GAST</name>
<protein>
    <recommendedName>
        <fullName evidence="4">NWD1/2-like winged helix-turn-helix domain-containing protein</fullName>
    </recommendedName>
</protein>
<reference evidence="5" key="1">
    <citation type="journal article" date="2023" name="G3 (Bethesda)">
        <title>A reference genome for the long-term kleptoplast-retaining sea slug Elysia crispata morphotype clarki.</title>
        <authorList>
            <person name="Eastman K.E."/>
            <person name="Pendleton A.L."/>
            <person name="Shaikh M.A."/>
            <person name="Suttiyut T."/>
            <person name="Ogas R."/>
            <person name="Tomko P."/>
            <person name="Gavelis G."/>
            <person name="Widhalm J.R."/>
            <person name="Wisecaver J.H."/>
        </authorList>
    </citation>
    <scope>NUCLEOTIDE SEQUENCE</scope>
    <source>
        <strain evidence="5">ECLA1</strain>
    </source>
</reference>
<keyword evidence="1" id="KW-0853">WD repeat</keyword>
<dbReference type="EMBL" id="JAWDGP010001468">
    <property type="protein sequence ID" value="KAK3791560.1"/>
    <property type="molecule type" value="Genomic_DNA"/>
</dbReference>
<gene>
    <name evidence="5" type="ORF">RRG08_002916</name>
</gene>
<dbReference type="SUPFAM" id="SSF82171">
    <property type="entry name" value="DPP6 N-terminal domain-like"/>
    <property type="match status" value="1"/>
</dbReference>